<dbReference type="Gene3D" id="1.10.287.3610">
    <property type="match status" value="1"/>
</dbReference>
<protein>
    <submittedName>
        <fullName evidence="16">Diacylglycerol kinase</fullName>
    </submittedName>
</protein>
<evidence type="ECO:0000256" key="8">
    <source>
        <dbReference type="ARBA" id="ARBA00022777"/>
    </source>
</evidence>
<dbReference type="PANTHER" id="PTHR34299">
    <property type="entry name" value="DIACYLGLYCEROL KINASE"/>
    <property type="match status" value="1"/>
</dbReference>
<keyword evidence="10 15" id="KW-1133">Transmembrane helix</keyword>
<proteinExistence type="inferred from homology"/>
<keyword evidence="8 16" id="KW-0418">Kinase</keyword>
<organism evidence="16 17">
    <name type="scientific">Aromatoleum buckelii</name>
    <dbReference type="NCBI Taxonomy" id="200254"/>
    <lineage>
        <taxon>Bacteria</taxon>
        <taxon>Pseudomonadati</taxon>
        <taxon>Pseudomonadota</taxon>
        <taxon>Betaproteobacteria</taxon>
        <taxon>Rhodocyclales</taxon>
        <taxon>Rhodocyclaceae</taxon>
        <taxon>Aromatoleum</taxon>
    </lineage>
</organism>
<comment type="caution">
    <text evidence="16">The sequence shown here is derived from an EMBL/GenBank/DDBJ whole genome shotgun (WGS) entry which is preliminary data.</text>
</comment>
<evidence type="ECO:0000256" key="4">
    <source>
        <dbReference type="ARBA" id="ARBA00022516"/>
    </source>
</evidence>
<keyword evidence="9" id="KW-0067">ATP-binding</keyword>
<reference evidence="16" key="1">
    <citation type="submission" date="2019-12" db="EMBL/GenBank/DDBJ databases">
        <title>Comparative genomics gives insights into the taxonomy of the Azoarcus-Aromatoleum group and reveals separate origins of nif in the plant-associated Azoarcus and non-plant-associated Aromatoleum sub-groups.</title>
        <authorList>
            <person name="Lafos M."/>
            <person name="Maluk M."/>
            <person name="Batista M."/>
            <person name="Junghare M."/>
            <person name="Carmona M."/>
            <person name="Faoro H."/>
            <person name="Cruz L.M."/>
            <person name="Battistoni F."/>
            <person name="De Souza E."/>
            <person name="Pedrosa F."/>
            <person name="Chen W.-M."/>
            <person name="Poole P.S."/>
            <person name="Dixon R.A."/>
            <person name="James E.K."/>
        </authorList>
    </citation>
    <scope>NUCLEOTIDE SEQUENCE</scope>
    <source>
        <strain evidence="16">U120</strain>
    </source>
</reference>
<dbReference type="RefSeq" id="WP_169198206.1">
    <property type="nucleotide sequence ID" value="NZ_WTVH02000010.1"/>
</dbReference>
<keyword evidence="6 15" id="KW-0812">Transmembrane</keyword>
<keyword evidence="5" id="KW-0808">Transferase</keyword>
<dbReference type="PANTHER" id="PTHR34299:SF1">
    <property type="entry name" value="DIACYLGLYCEROL KINASE"/>
    <property type="match status" value="1"/>
</dbReference>
<dbReference type="Pfam" id="PF01219">
    <property type="entry name" value="DAGK_prokar"/>
    <property type="match status" value="1"/>
</dbReference>
<dbReference type="GO" id="GO:0016301">
    <property type="term" value="F:kinase activity"/>
    <property type="evidence" value="ECO:0007669"/>
    <property type="project" value="UniProtKB-KW"/>
</dbReference>
<gene>
    <name evidence="16" type="ORF">GO608_06240</name>
</gene>
<dbReference type="CDD" id="cd14263">
    <property type="entry name" value="DAGK_IM_like"/>
    <property type="match status" value="1"/>
</dbReference>
<dbReference type="InterPro" id="IPR000829">
    <property type="entry name" value="DAGK"/>
</dbReference>
<evidence type="ECO:0000256" key="7">
    <source>
        <dbReference type="ARBA" id="ARBA00022741"/>
    </source>
</evidence>
<keyword evidence="4" id="KW-0444">Lipid biosynthesis</keyword>
<feature type="transmembrane region" description="Helical" evidence="15">
    <location>
        <begin position="92"/>
        <end position="116"/>
    </location>
</feature>
<evidence type="ECO:0000313" key="17">
    <source>
        <dbReference type="Proteomes" id="UP000601990"/>
    </source>
</evidence>
<evidence type="ECO:0000256" key="13">
    <source>
        <dbReference type="ARBA" id="ARBA00023209"/>
    </source>
</evidence>
<evidence type="ECO:0000256" key="10">
    <source>
        <dbReference type="ARBA" id="ARBA00022989"/>
    </source>
</evidence>
<dbReference type="InterPro" id="IPR036945">
    <property type="entry name" value="DAGK_sf"/>
</dbReference>
<evidence type="ECO:0000256" key="3">
    <source>
        <dbReference type="ARBA" id="ARBA00022475"/>
    </source>
</evidence>
<evidence type="ECO:0000256" key="12">
    <source>
        <dbReference type="ARBA" id="ARBA00023136"/>
    </source>
</evidence>
<evidence type="ECO:0000256" key="2">
    <source>
        <dbReference type="ARBA" id="ARBA00005967"/>
    </source>
</evidence>
<keyword evidence="7" id="KW-0547">Nucleotide-binding</keyword>
<dbReference type="Proteomes" id="UP000601990">
    <property type="component" value="Unassembled WGS sequence"/>
</dbReference>
<comment type="similarity">
    <text evidence="2">Belongs to the bacterial diacylglycerol kinase family.</text>
</comment>
<dbReference type="EMBL" id="WTVH01000008">
    <property type="protein sequence ID" value="NMF92922.1"/>
    <property type="molecule type" value="Genomic_DNA"/>
</dbReference>
<evidence type="ECO:0000256" key="9">
    <source>
        <dbReference type="ARBA" id="ARBA00022840"/>
    </source>
</evidence>
<sequence length="120" mass="12941">MKGRGFRERLGFALHGLQLAISREKSFRAHVLAGGAMLCVLLVARPPLVWWMVLALTAGFVMVTELVNTALETLADHLHPERHPEIGACKDIAAGAVLVAAATALVVGIVFAAQWFRGWS</sequence>
<evidence type="ECO:0000256" key="5">
    <source>
        <dbReference type="ARBA" id="ARBA00022679"/>
    </source>
</evidence>
<evidence type="ECO:0000256" key="15">
    <source>
        <dbReference type="SAM" id="Phobius"/>
    </source>
</evidence>
<feature type="transmembrane region" description="Helical" evidence="15">
    <location>
        <begin position="27"/>
        <end position="44"/>
    </location>
</feature>
<comment type="subcellular location">
    <subcellularLocation>
        <location evidence="1">Cell membrane</location>
        <topology evidence="1">Multi-pass membrane protein</topology>
    </subcellularLocation>
</comment>
<keyword evidence="12 15" id="KW-0472">Membrane</keyword>
<feature type="transmembrane region" description="Helical" evidence="15">
    <location>
        <begin position="50"/>
        <end position="71"/>
    </location>
</feature>
<evidence type="ECO:0000313" key="16">
    <source>
        <dbReference type="EMBL" id="NMF92922.1"/>
    </source>
</evidence>
<keyword evidence="14" id="KW-1208">Phospholipid metabolism</keyword>
<keyword evidence="11" id="KW-0443">Lipid metabolism</keyword>
<keyword evidence="17" id="KW-1185">Reference proteome</keyword>
<accession>A0ABX1N299</accession>
<name>A0ABX1N299_9RHOO</name>
<evidence type="ECO:0000256" key="14">
    <source>
        <dbReference type="ARBA" id="ARBA00023264"/>
    </source>
</evidence>
<evidence type="ECO:0000256" key="6">
    <source>
        <dbReference type="ARBA" id="ARBA00022692"/>
    </source>
</evidence>
<evidence type="ECO:0000256" key="11">
    <source>
        <dbReference type="ARBA" id="ARBA00023098"/>
    </source>
</evidence>
<keyword evidence="3" id="KW-1003">Cell membrane</keyword>
<evidence type="ECO:0000256" key="1">
    <source>
        <dbReference type="ARBA" id="ARBA00004651"/>
    </source>
</evidence>
<keyword evidence="13" id="KW-0594">Phospholipid biosynthesis</keyword>